<dbReference type="AlphaFoldDB" id="A0A2P2LYS2"/>
<name>A0A2P2LYS2_RHIMU</name>
<dbReference type="EMBL" id="GGEC01042628">
    <property type="protein sequence ID" value="MBX23112.1"/>
    <property type="molecule type" value="Transcribed_RNA"/>
</dbReference>
<evidence type="ECO:0000313" key="1">
    <source>
        <dbReference type="EMBL" id="MBX23112.1"/>
    </source>
</evidence>
<protein>
    <submittedName>
        <fullName evidence="1">Uncharacterized protein MANES_01G088000</fullName>
    </submittedName>
</protein>
<reference evidence="1" key="1">
    <citation type="submission" date="2018-02" db="EMBL/GenBank/DDBJ databases">
        <title>Rhizophora mucronata_Transcriptome.</title>
        <authorList>
            <person name="Meera S.P."/>
            <person name="Sreeshan A."/>
            <person name="Augustine A."/>
        </authorList>
    </citation>
    <scope>NUCLEOTIDE SEQUENCE</scope>
    <source>
        <tissue evidence="1">Leaf</tissue>
    </source>
</reference>
<organism evidence="1">
    <name type="scientific">Rhizophora mucronata</name>
    <name type="common">Asiatic mangrove</name>
    <dbReference type="NCBI Taxonomy" id="61149"/>
    <lineage>
        <taxon>Eukaryota</taxon>
        <taxon>Viridiplantae</taxon>
        <taxon>Streptophyta</taxon>
        <taxon>Embryophyta</taxon>
        <taxon>Tracheophyta</taxon>
        <taxon>Spermatophyta</taxon>
        <taxon>Magnoliopsida</taxon>
        <taxon>eudicotyledons</taxon>
        <taxon>Gunneridae</taxon>
        <taxon>Pentapetalae</taxon>
        <taxon>rosids</taxon>
        <taxon>fabids</taxon>
        <taxon>Malpighiales</taxon>
        <taxon>Rhizophoraceae</taxon>
        <taxon>Rhizophora</taxon>
    </lineage>
</organism>
<proteinExistence type="predicted"/>
<accession>A0A2P2LYS2</accession>
<sequence>MKMATPSYTSLYPQIHSRQQSCWSMWSTWMRRIFRISQLWTSSRIKAKHRTPIWESYCAGHQWFRIS</sequence>